<dbReference type="EMBL" id="KQ085915">
    <property type="protein sequence ID" value="KLO16467.1"/>
    <property type="molecule type" value="Genomic_DNA"/>
</dbReference>
<organism evidence="2 3">
    <name type="scientific">Schizopora paradoxa</name>
    <dbReference type="NCBI Taxonomy" id="27342"/>
    <lineage>
        <taxon>Eukaryota</taxon>
        <taxon>Fungi</taxon>
        <taxon>Dikarya</taxon>
        <taxon>Basidiomycota</taxon>
        <taxon>Agaricomycotina</taxon>
        <taxon>Agaricomycetes</taxon>
        <taxon>Hymenochaetales</taxon>
        <taxon>Schizoporaceae</taxon>
        <taxon>Schizopora</taxon>
    </lineage>
</organism>
<evidence type="ECO:0000313" key="2">
    <source>
        <dbReference type="EMBL" id="KLO16467.1"/>
    </source>
</evidence>
<dbReference type="AlphaFoldDB" id="A0A0H2RXZ3"/>
<evidence type="ECO:0000256" key="1">
    <source>
        <dbReference type="SAM" id="MobiDB-lite"/>
    </source>
</evidence>
<dbReference type="InParanoid" id="A0A0H2RXZ3"/>
<dbReference type="Proteomes" id="UP000053477">
    <property type="component" value="Unassembled WGS sequence"/>
</dbReference>
<reference evidence="2 3" key="1">
    <citation type="submission" date="2015-04" db="EMBL/GenBank/DDBJ databases">
        <title>Complete genome sequence of Schizopora paradoxa KUC8140, a cosmopolitan wood degrader in East Asia.</title>
        <authorList>
            <consortium name="DOE Joint Genome Institute"/>
            <person name="Min B."/>
            <person name="Park H."/>
            <person name="Jang Y."/>
            <person name="Kim J.-J."/>
            <person name="Kim K.H."/>
            <person name="Pangilinan J."/>
            <person name="Lipzen A."/>
            <person name="Riley R."/>
            <person name="Grigoriev I.V."/>
            <person name="Spatafora J.W."/>
            <person name="Choi I.-G."/>
        </authorList>
    </citation>
    <scope>NUCLEOTIDE SEQUENCE [LARGE SCALE GENOMIC DNA]</scope>
    <source>
        <strain evidence="2 3">KUC8140</strain>
    </source>
</reference>
<evidence type="ECO:0000313" key="3">
    <source>
        <dbReference type="Proteomes" id="UP000053477"/>
    </source>
</evidence>
<feature type="region of interest" description="Disordered" evidence="1">
    <location>
        <begin position="174"/>
        <end position="243"/>
    </location>
</feature>
<feature type="region of interest" description="Disordered" evidence="1">
    <location>
        <begin position="318"/>
        <end position="343"/>
    </location>
</feature>
<feature type="compositionally biased region" description="Basic and acidic residues" evidence="1">
    <location>
        <begin position="174"/>
        <end position="190"/>
    </location>
</feature>
<protein>
    <submittedName>
        <fullName evidence="2">Uncharacterized protein</fullName>
    </submittedName>
</protein>
<feature type="region of interest" description="Disordered" evidence="1">
    <location>
        <begin position="358"/>
        <end position="389"/>
    </location>
</feature>
<accession>A0A0H2RXZ3</accession>
<feature type="compositionally biased region" description="Polar residues" evidence="1">
    <location>
        <begin position="191"/>
        <end position="215"/>
    </location>
</feature>
<proteinExistence type="predicted"/>
<feature type="compositionally biased region" description="Acidic residues" evidence="1">
    <location>
        <begin position="324"/>
        <end position="333"/>
    </location>
</feature>
<feature type="compositionally biased region" description="Basic and acidic residues" evidence="1">
    <location>
        <begin position="217"/>
        <end position="240"/>
    </location>
</feature>
<keyword evidence="3" id="KW-1185">Reference proteome</keyword>
<sequence>MEFYGSHIFWNITSSAIPHLSMYRLLGLMTHDDALHHYKSAVGHHAFGASSVAVGNGGSSTLRYRHWPERVHGRTALPATLFSPIPSQTLVQRYPQLSCWLGRLMNLGRRDGDITDSSPSITITRFYVFQCETSLVASRRLRINDRTSLMARIVRAMDIDWGTEELHDKVDESCEDIERNPSESTPESHTDSVSQSAPVPSGTNIALEDTSNVSASHADEHGPEDLRRSQESTRACRSDESLESSFRAGGLAGALPESHEEALPTRDLDFATSLQQVLDRTFDETAFVLNDPLVQHSVESQQKDIIAQEGPAAPVCVTSVDAESSSEEHEDQDAPSKSSRKPNFIRLLTLSDTRIGRFTRRRKLSPASEADGAPMPPPKRRRTTSGNSLLRSVYKVHERIRAVSFN</sequence>
<gene>
    <name evidence="2" type="ORF">SCHPADRAFT_937822</name>
</gene>
<name>A0A0H2RXZ3_9AGAM</name>